<dbReference type="Pfam" id="PF00293">
    <property type="entry name" value="NUDIX"/>
    <property type="match status" value="1"/>
</dbReference>
<dbReference type="PANTHER" id="PTHR11839:SF12">
    <property type="entry name" value="ADP COMPOUNDS HYDROLASE NUDE"/>
    <property type="match status" value="1"/>
</dbReference>
<feature type="domain" description="Nudix hydrolase" evidence="2">
    <location>
        <begin position="45"/>
        <end position="173"/>
    </location>
</feature>
<protein>
    <submittedName>
        <fullName evidence="3">ADP compounds hydrolase NudE</fullName>
    </submittedName>
</protein>
<keyword evidence="1 3" id="KW-0378">Hydrolase</keyword>
<dbReference type="Gene3D" id="3.90.79.10">
    <property type="entry name" value="Nucleoside Triphosphate Pyrophosphohydrolase"/>
    <property type="match status" value="1"/>
</dbReference>
<dbReference type="RefSeq" id="WP_284208178.1">
    <property type="nucleotide sequence ID" value="NZ_BSSU01000011.1"/>
</dbReference>
<gene>
    <name evidence="3" type="primary">nudE</name>
    <name evidence="3" type="ORF">theurythT_22480</name>
</gene>
<dbReference type="SUPFAM" id="SSF55811">
    <property type="entry name" value="Nudix"/>
    <property type="match status" value="1"/>
</dbReference>
<dbReference type="PANTHER" id="PTHR11839">
    <property type="entry name" value="UDP/ADP-SUGAR PYROPHOSPHATASE"/>
    <property type="match status" value="1"/>
</dbReference>
<dbReference type="Proteomes" id="UP001157133">
    <property type="component" value="Unassembled WGS sequence"/>
</dbReference>
<organism evidence="3 4">
    <name type="scientific">Thalassotalea eurytherma</name>
    <dbReference type="NCBI Taxonomy" id="1144278"/>
    <lineage>
        <taxon>Bacteria</taxon>
        <taxon>Pseudomonadati</taxon>
        <taxon>Pseudomonadota</taxon>
        <taxon>Gammaproteobacteria</taxon>
        <taxon>Alteromonadales</taxon>
        <taxon>Colwelliaceae</taxon>
        <taxon>Thalassotalea</taxon>
    </lineage>
</organism>
<dbReference type="EMBL" id="BSSU01000011">
    <property type="protein sequence ID" value="GLX82796.1"/>
    <property type="molecule type" value="Genomic_DNA"/>
</dbReference>
<comment type="caution">
    <text evidence="3">The sequence shown here is derived from an EMBL/GenBank/DDBJ whole genome shotgun (WGS) entry which is preliminary data.</text>
</comment>
<sequence length="186" mass="21048">MTKTKTLPEITQAQEISESRFFAIEELALTFSNGEKRLYERMKGGGRGAVMVVPFKDQDTLLLVREYCAGTHSYELGFPKGLIDPGEVAEQSANRELKEEIGFGARHLEHLHQVMLAPAFFNAKMEIFIAQDLYPESLEGDEPEPLELVEWPVKDYARLLAQPDFNEARSIAALMLVIDRLRGAYE</sequence>
<evidence type="ECO:0000259" key="2">
    <source>
        <dbReference type="PROSITE" id="PS51462"/>
    </source>
</evidence>
<dbReference type="CDD" id="cd24156">
    <property type="entry name" value="NUDIX_ADPRase_NudE"/>
    <property type="match status" value="1"/>
</dbReference>
<name>A0ABQ6H3P7_9GAMM</name>
<dbReference type="NCBIfam" id="NF008736">
    <property type="entry name" value="PRK11762.1"/>
    <property type="match status" value="1"/>
</dbReference>
<proteinExistence type="predicted"/>
<evidence type="ECO:0000313" key="4">
    <source>
        <dbReference type="Proteomes" id="UP001157133"/>
    </source>
</evidence>
<evidence type="ECO:0000313" key="3">
    <source>
        <dbReference type="EMBL" id="GLX82796.1"/>
    </source>
</evidence>
<dbReference type="PROSITE" id="PS51462">
    <property type="entry name" value="NUDIX"/>
    <property type="match status" value="1"/>
</dbReference>
<reference evidence="3 4" key="1">
    <citation type="submission" date="2023-03" db="EMBL/GenBank/DDBJ databases">
        <title>Draft genome sequence of Thalassotalea eurytherma JCM 18482T.</title>
        <authorList>
            <person name="Sawabe T."/>
        </authorList>
    </citation>
    <scope>NUCLEOTIDE SEQUENCE [LARGE SCALE GENOMIC DNA]</scope>
    <source>
        <strain evidence="3 4">JCM 18482</strain>
    </source>
</reference>
<keyword evidence="4" id="KW-1185">Reference proteome</keyword>
<accession>A0ABQ6H3P7</accession>
<dbReference type="InterPro" id="IPR015797">
    <property type="entry name" value="NUDIX_hydrolase-like_dom_sf"/>
</dbReference>
<dbReference type="GO" id="GO:0016787">
    <property type="term" value="F:hydrolase activity"/>
    <property type="evidence" value="ECO:0007669"/>
    <property type="project" value="UniProtKB-KW"/>
</dbReference>
<evidence type="ECO:0000256" key="1">
    <source>
        <dbReference type="ARBA" id="ARBA00022801"/>
    </source>
</evidence>
<dbReference type="InterPro" id="IPR000086">
    <property type="entry name" value="NUDIX_hydrolase_dom"/>
</dbReference>